<dbReference type="SUPFAM" id="SSF53474">
    <property type="entry name" value="alpha/beta-Hydrolases"/>
    <property type="match status" value="1"/>
</dbReference>
<dbReference type="Gene3D" id="2.60.40.10">
    <property type="entry name" value="Immunoglobulins"/>
    <property type="match status" value="1"/>
</dbReference>
<feature type="domain" description="AMP-activated protein kinase glycogen-binding" evidence="2">
    <location>
        <begin position="151"/>
        <end position="234"/>
    </location>
</feature>
<protein>
    <submittedName>
        <fullName evidence="3">Alpha/beta hydrolase-fold protein</fullName>
    </submittedName>
</protein>
<dbReference type="GO" id="GO:0016787">
    <property type="term" value="F:hydrolase activity"/>
    <property type="evidence" value="ECO:0007669"/>
    <property type="project" value="UniProtKB-KW"/>
</dbReference>
<dbReference type="InterPro" id="IPR014756">
    <property type="entry name" value="Ig_E-set"/>
</dbReference>
<dbReference type="EMBL" id="JBHSAF010000007">
    <property type="protein sequence ID" value="MFC3913389.1"/>
    <property type="molecule type" value="Genomic_DNA"/>
</dbReference>
<keyword evidence="4" id="KW-1185">Reference proteome</keyword>
<reference evidence="4" key="1">
    <citation type="journal article" date="2019" name="Int. J. Syst. Evol. Microbiol.">
        <title>The Global Catalogue of Microorganisms (GCM) 10K type strain sequencing project: providing services to taxonomists for standard genome sequencing and annotation.</title>
        <authorList>
            <consortium name="The Broad Institute Genomics Platform"/>
            <consortium name="The Broad Institute Genome Sequencing Center for Infectious Disease"/>
            <person name="Wu L."/>
            <person name="Ma J."/>
        </authorList>
    </citation>
    <scope>NUCLEOTIDE SEQUENCE [LARGE SCALE GENOMIC DNA]</scope>
    <source>
        <strain evidence="4">CCUG 54939</strain>
    </source>
</reference>
<dbReference type="InterPro" id="IPR050583">
    <property type="entry name" value="Mycobacterial_A85_antigen"/>
</dbReference>
<dbReference type="Pfam" id="PF16561">
    <property type="entry name" value="AMPK1_CBM"/>
    <property type="match status" value="1"/>
</dbReference>
<dbReference type="PANTHER" id="PTHR48098">
    <property type="entry name" value="ENTEROCHELIN ESTERASE-RELATED"/>
    <property type="match status" value="1"/>
</dbReference>
<dbReference type="InterPro" id="IPR032640">
    <property type="entry name" value="AMPK1_CBM"/>
</dbReference>
<accession>A0ABV8CMY2</accession>
<dbReference type="InterPro" id="IPR013783">
    <property type="entry name" value="Ig-like_fold"/>
</dbReference>
<sequence>MLRWFSFPLLLVAVSLSVQSAELSEVRWQGRWGDGLRDALILTPAADANAKQMQVHYWRKLNADWQQAELQFDALATVQQAQPLTLQWNIEGDPQQGSMQLVYQPADDTMTLHYTSVQQQGSMTMRRATPTTAAQSGAEPCLQPSAGAQAVTLRWHAPDAKAVYLAGEMNDWQADTLPLQRQADGDWALTLYLTPGRWAYKLVQDGQWLSDPLNPLRHPDGQGGFNSLLQIGATDPLFTPRANPAERGQLQTITLTGSDHAPHQVLIYRPAGSDPHTPLPWLLALHGYGMDRQQWVADGELPTLLDNLIAGQQIPPLAVVLVDGGKSFYQGATEQFLIRDLLPRVGHWGLSTQPKQRALLGVSMGGFGAFYLAYRHPQQFAQAVSLSGYFAPRPQAEWTPAGLQAMPPTRLYCGLQDHTSLASNQALQQQLQHAGVTPPFHYSAGGHTWHYWQGLLPDVIRELAQRIGTGSAS</sequence>
<dbReference type="Gene3D" id="3.40.50.1820">
    <property type="entry name" value="alpha/beta hydrolase"/>
    <property type="match status" value="1"/>
</dbReference>
<evidence type="ECO:0000256" key="1">
    <source>
        <dbReference type="SAM" id="SignalP"/>
    </source>
</evidence>
<gene>
    <name evidence="3" type="ORF">ACFOSS_07930</name>
</gene>
<dbReference type="Pfam" id="PF00756">
    <property type="entry name" value="Esterase"/>
    <property type="match status" value="1"/>
</dbReference>
<name>A0ABV8CMY2_9GAMM</name>
<dbReference type="RefSeq" id="WP_377151700.1">
    <property type="nucleotide sequence ID" value="NZ_JBHSAF010000007.1"/>
</dbReference>
<dbReference type="SUPFAM" id="SSF81296">
    <property type="entry name" value="E set domains"/>
    <property type="match status" value="1"/>
</dbReference>
<evidence type="ECO:0000313" key="3">
    <source>
        <dbReference type="EMBL" id="MFC3913389.1"/>
    </source>
</evidence>
<feature type="chain" id="PRO_5045613115" evidence="1">
    <location>
        <begin position="21"/>
        <end position="473"/>
    </location>
</feature>
<proteinExistence type="predicted"/>
<feature type="signal peptide" evidence="1">
    <location>
        <begin position="1"/>
        <end position="20"/>
    </location>
</feature>
<dbReference type="Proteomes" id="UP001595692">
    <property type="component" value="Unassembled WGS sequence"/>
</dbReference>
<comment type="caution">
    <text evidence="3">The sequence shown here is derived from an EMBL/GenBank/DDBJ whole genome shotgun (WGS) entry which is preliminary data.</text>
</comment>
<organism evidence="3 4">
    <name type="scientific">Pseudaeromonas sharmana</name>
    <dbReference type="NCBI Taxonomy" id="328412"/>
    <lineage>
        <taxon>Bacteria</taxon>
        <taxon>Pseudomonadati</taxon>
        <taxon>Pseudomonadota</taxon>
        <taxon>Gammaproteobacteria</taxon>
        <taxon>Aeromonadales</taxon>
        <taxon>Aeromonadaceae</taxon>
        <taxon>Pseudaeromonas</taxon>
    </lineage>
</organism>
<keyword evidence="1" id="KW-0732">Signal</keyword>
<dbReference type="CDD" id="cd02859">
    <property type="entry name" value="E_set_AMPKbeta_like_N"/>
    <property type="match status" value="1"/>
</dbReference>
<dbReference type="InterPro" id="IPR029058">
    <property type="entry name" value="AB_hydrolase_fold"/>
</dbReference>
<keyword evidence="3" id="KW-0378">Hydrolase</keyword>
<evidence type="ECO:0000259" key="2">
    <source>
        <dbReference type="Pfam" id="PF16561"/>
    </source>
</evidence>
<dbReference type="InterPro" id="IPR000801">
    <property type="entry name" value="Esterase-like"/>
</dbReference>
<evidence type="ECO:0000313" key="4">
    <source>
        <dbReference type="Proteomes" id="UP001595692"/>
    </source>
</evidence>